<dbReference type="InterPro" id="IPR029014">
    <property type="entry name" value="NiFe-Hase_large"/>
</dbReference>
<dbReference type="SUPFAM" id="SSF56762">
    <property type="entry name" value="HydB/Nqo4-like"/>
    <property type="match status" value="1"/>
</dbReference>
<name>A0A0P6X7T9_9CHLR</name>
<comment type="cofactor">
    <cofactor evidence="2">
        <name>Ni(2+)</name>
        <dbReference type="ChEBI" id="CHEBI:49786"/>
    </cofactor>
</comment>
<dbReference type="Pfam" id="PF00346">
    <property type="entry name" value="Complex1_49kDa"/>
    <property type="match status" value="2"/>
</dbReference>
<dbReference type="InterPro" id="IPR052197">
    <property type="entry name" value="ComplexI_49kDa-like"/>
</dbReference>
<keyword evidence="5" id="KW-1185">Reference proteome</keyword>
<comment type="cofactor">
    <cofactor evidence="2">
        <name>Fe cation</name>
        <dbReference type="ChEBI" id="CHEBI:24875"/>
    </cofactor>
</comment>
<evidence type="ECO:0000256" key="2">
    <source>
        <dbReference type="PIRSR" id="PIRSR601501-1"/>
    </source>
</evidence>
<dbReference type="GO" id="GO:0016151">
    <property type="term" value="F:nickel cation binding"/>
    <property type="evidence" value="ECO:0007669"/>
    <property type="project" value="InterPro"/>
</dbReference>
<feature type="domain" description="NADH-quinone oxidoreductase subunit D" evidence="3">
    <location>
        <begin position="126"/>
        <end position="288"/>
    </location>
</feature>
<keyword evidence="2" id="KW-0408">Iron</keyword>
<dbReference type="GO" id="GO:0016651">
    <property type="term" value="F:oxidoreductase activity, acting on NAD(P)H"/>
    <property type="evidence" value="ECO:0007669"/>
    <property type="project" value="InterPro"/>
</dbReference>
<feature type="binding site" evidence="2">
    <location>
        <position position="67"/>
    </location>
    <ligand>
        <name>Ni(2+)</name>
        <dbReference type="ChEBI" id="CHEBI:49786"/>
    </ligand>
</feature>
<keyword evidence="2" id="KW-0460">Magnesium</keyword>
<dbReference type="PROSITE" id="PS00507">
    <property type="entry name" value="NI_HGENASE_L_1"/>
    <property type="match status" value="1"/>
</dbReference>
<dbReference type="Gene3D" id="1.10.645.10">
    <property type="entry name" value="Cytochrome-c3 Hydrogenase, chain B"/>
    <property type="match status" value="1"/>
</dbReference>
<reference evidence="4 5" key="1">
    <citation type="submission" date="2015-07" db="EMBL/GenBank/DDBJ databases">
        <title>Genome sequence of Ornatilinea apprima DSM 23815.</title>
        <authorList>
            <person name="Hemp J."/>
            <person name="Ward L.M."/>
            <person name="Pace L.A."/>
            <person name="Fischer W.W."/>
        </authorList>
    </citation>
    <scope>NUCLEOTIDE SEQUENCE [LARGE SCALE GENOMIC DNA]</scope>
    <source>
        <strain evidence="4 5">P3M-1</strain>
    </source>
</reference>
<feature type="binding site" evidence="2">
    <location>
        <position position="70"/>
    </location>
    <ligand>
        <name>Fe cation</name>
        <dbReference type="ChEBI" id="CHEBI:24875"/>
    </ligand>
</feature>
<protein>
    <submittedName>
        <fullName evidence="4">NADH dehydrogenase</fullName>
    </submittedName>
</protein>
<dbReference type="AlphaFoldDB" id="A0A0P6X7T9"/>
<organism evidence="4 5">
    <name type="scientific">Ornatilinea apprima</name>
    <dbReference type="NCBI Taxonomy" id="1134406"/>
    <lineage>
        <taxon>Bacteria</taxon>
        <taxon>Bacillati</taxon>
        <taxon>Chloroflexota</taxon>
        <taxon>Anaerolineae</taxon>
        <taxon>Anaerolineales</taxon>
        <taxon>Anaerolineaceae</taxon>
        <taxon>Ornatilinea</taxon>
    </lineage>
</organism>
<dbReference type="InterPro" id="IPR001501">
    <property type="entry name" value="Ni-dep_hyd_lsu"/>
</dbReference>
<dbReference type="InterPro" id="IPR018194">
    <property type="entry name" value="Ni-dep_hyd_lsu_Ni_BS"/>
</dbReference>
<feature type="binding site" evidence="2">
    <location>
        <position position="360"/>
    </location>
    <ligand>
        <name>Fe cation</name>
        <dbReference type="ChEBI" id="CHEBI:24875"/>
    </ligand>
</feature>
<dbReference type="GO" id="GO:0048038">
    <property type="term" value="F:quinone binding"/>
    <property type="evidence" value="ECO:0007669"/>
    <property type="project" value="InterPro"/>
</dbReference>
<evidence type="ECO:0000313" key="4">
    <source>
        <dbReference type="EMBL" id="KPL79094.1"/>
    </source>
</evidence>
<dbReference type="STRING" id="1134406.ADN00_04300"/>
<keyword evidence="1" id="KW-0560">Oxidoreductase</keyword>
<proteinExistence type="predicted"/>
<dbReference type="Pfam" id="PF00374">
    <property type="entry name" value="NiFeSe_Hases"/>
    <property type="match status" value="1"/>
</dbReference>
<dbReference type="OrthoDB" id="9801496at2"/>
<accession>A0A0P6X7T9</accession>
<dbReference type="EMBL" id="LGCL01000015">
    <property type="protein sequence ID" value="KPL79094.1"/>
    <property type="molecule type" value="Genomic_DNA"/>
</dbReference>
<feature type="binding site" evidence="2">
    <location>
        <position position="357"/>
    </location>
    <ligand>
        <name>Ni(2+)</name>
        <dbReference type="ChEBI" id="CHEBI:49786"/>
    </ligand>
</feature>
<feature type="binding site" evidence="2">
    <location>
        <position position="48"/>
    </location>
    <ligand>
        <name>Mg(2+)</name>
        <dbReference type="ChEBI" id="CHEBI:18420"/>
    </ligand>
</feature>
<dbReference type="RefSeq" id="WP_075061725.1">
    <property type="nucleotide sequence ID" value="NZ_LGCL01000015.1"/>
</dbReference>
<feature type="binding site" evidence="2">
    <location>
        <position position="324"/>
    </location>
    <ligand>
        <name>Mg(2+)</name>
        <dbReference type="ChEBI" id="CHEBI:18420"/>
    </ligand>
</feature>
<sequence>MEKQEKFIVPIGPQHPALKEPGHFEFTVDGEVVTSATARLGYVHRGIEKAVESRNWTQAMYMLERICGICSHVHATAYCLGVEQLAGVQAPPRAQAIRVLIAELERIHSHMLWWGVAAHEGGFDILFMYTWRDRETVMELLEMLSGNRVHYSANLIGGVKFDIDQKQADAIRKGIDYLEERTHHYLEIITTDETFLGRTRNIGVMSPEVAKSLGAVGPTARASNIHRDLRVDQPYAGYDMFPVKLVTETQGDLEARFVVRLKELFESYRIIREVLDNLPESELTVKVPRKIPAGQVISRVEAPRGELFYYIESNGSDQPERIKVRTPTLPNWGTVLATAVGLKLADMPMLLVGIDPCFSCNDRLVLVKDQNQTQSGKTWTWEDLRIHGIERYK</sequence>
<keyword evidence="2" id="KW-0479">Metal-binding</keyword>
<evidence type="ECO:0000259" key="3">
    <source>
        <dbReference type="Pfam" id="PF00346"/>
    </source>
</evidence>
<gene>
    <name evidence="4" type="ORF">ADN00_04300</name>
</gene>
<dbReference type="Proteomes" id="UP000050417">
    <property type="component" value="Unassembled WGS sequence"/>
</dbReference>
<keyword evidence="2" id="KW-0533">Nickel</keyword>
<feature type="domain" description="NADH-quinone oxidoreductase subunit D" evidence="3">
    <location>
        <begin position="290"/>
        <end position="363"/>
    </location>
</feature>
<dbReference type="GO" id="GO:0051287">
    <property type="term" value="F:NAD binding"/>
    <property type="evidence" value="ECO:0007669"/>
    <property type="project" value="InterPro"/>
</dbReference>
<dbReference type="PANTHER" id="PTHR43485:SF1">
    <property type="entry name" value="FORMATE HYDROGENLYASE SUBUNIT 5-RELATED"/>
    <property type="match status" value="1"/>
</dbReference>
<evidence type="ECO:0000313" key="5">
    <source>
        <dbReference type="Proteomes" id="UP000050417"/>
    </source>
</evidence>
<dbReference type="InterPro" id="IPR001135">
    <property type="entry name" value="NADH_Q_OxRdtase_suD"/>
</dbReference>
<comment type="caution">
    <text evidence="4">The sequence shown here is derived from an EMBL/GenBank/DDBJ whole genome shotgun (WGS) entry which is preliminary data.</text>
</comment>
<feature type="binding site" evidence="2">
    <location>
        <position position="70"/>
    </location>
    <ligand>
        <name>Ni(2+)</name>
        <dbReference type="ChEBI" id="CHEBI:49786"/>
    </ligand>
</feature>
<dbReference type="GO" id="GO:0008901">
    <property type="term" value="F:ferredoxin hydrogenase activity"/>
    <property type="evidence" value="ECO:0007669"/>
    <property type="project" value="InterPro"/>
</dbReference>
<evidence type="ECO:0000256" key="1">
    <source>
        <dbReference type="ARBA" id="ARBA00023002"/>
    </source>
</evidence>
<dbReference type="PANTHER" id="PTHR43485">
    <property type="entry name" value="HYDROGENASE-4 COMPONENT G"/>
    <property type="match status" value="1"/>
</dbReference>